<protein>
    <submittedName>
        <fullName evidence="2">Uncharacterized protein</fullName>
    </submittedName>
</protein>
<proteinExistence type="predicted"/>
<name>A0A392NSZ7_9FABA</name>
<evidence type="ECO:0000313" key="2">
    <source>
        <dbReference type="EMBL" id="MCI02998.1"/>
    </source>
</evidence>
<keyword evidence="3" id="KW-1185">Reference proteome</keyword>
<accession>A0A392NSZ7</accession>
<feature type="region of interest" description="Disordered" evidence="1">
    <location>
        <begin position="46"/>
        <end position="104"/>
    </location>
</feature>
<evidence type="ECO:0000256" key="1">
    <source>
        <dbReference type="SAM" id="MobiDB-lite"/>
    </source>
</evidence>
<sequence length="104" mass="10891">MSHSTTSGDSAAVETAGSITSVLISQSHLRTPPCFSKSLLINSLPRPPENVSSLIPASPPPPKHPDLYSPLVIFSPPPPVPPRPASYKATRQNNTSSTATATVH</sequence>
<dbReference type="Proteomes" id="UP000265520">
    <property type="component" value="Unassembled WGS sequence"/>
</dbReference>
<organism evidence="2 3">
    <name type="scientific">Trifolium medium</name>
    <dbReference type="NCBI Taxonomy" id="97028"/>
    <lineage>
        <taxon>Eukaryota</taxon>
        <taxon>Viridiplantae</taxon>
        <taxon>Streptophyta</taxon>
        <taxon>Embryophyta</taxon>
        <taxon>Tracheophyta</taxon>
        <taxon>Spermatophyta</taxon>
        <taxon>Magnoliopsida</taxon>
        <taxon>eudicotyledons</taxon>
        <taxon>Gunneridae</taxon>
        <taxon>Pentapetalae</taxon>
        <taxon>rosids</taxon>
        <taxon>fabids</taxon>
        <taxon>Fabales</taxon>
        <taxon>Fabaceae</taxon>
        <taxon>Papilionoideae</taxon>
        <taxon>50 kb inversion clade</taxon>
        <taxon>NPAAA clade</taxon>
        <taxon>Hologalegina</taxon>
        <taxon>IRL clade</taxon>
        <taxon>Trifolieae</taxon>
        <taxon>Trifolium</taxon>
    </lineage>
</organism>
<feature type="compositionally biased region" description="Pro residues" evidence="1">
    <location>
        <begin position="75"/>
        <end position="84"/>
    </location>
</feature>
<comment type="caution">
    <text evidence="2">The sequence shown here is derived from an EMBL/GenBank/DDBJ whole genome shotgun (WGS) entry which is preliminary data.</text>
</comment>
<evidence type="ECO:0000313" key="3">
    <source>
        <dbReference type="Proteomes" id="UP000265520"/>
    </source>
</evidence>
<dbReference type="EMBL" id="LXQA010050886">
    <property type="protein sequence ID" value="MCI02998.1"/>
    <property type="molecule type" value="Genomic_DNA"/>
</dbReference>
<reference evidence="2 3" key="1">
    <citation type="journal article" date="2018" name="Front. Plant Sci.">
        <title>Red Clover (Trifolium pratense) and Zigzag Clover (T. medium) - A Picture of Genomic Similarities and Differences.</title>
        <authorList>
            <person name="Dluhosova J."/>
            <person name="Istvanek J."/>
            <person name="Nedelnik J."/>
            <person name="Repkova J."/>
        </authorList>
    </citation>
    <scope>NUCLEOTIDE SEQUENCE [LARGE SCALE GENOMIC DNA]</scope>
    <source>
        <strain evidence="3">cv. 10/8</strain>
        <tissue evidence="2">Leaf</tissue>
    </source>
</reference>
<dbReference type="AlphaFoldDB" id="A0A392NSZ7"/>
<feature type="compositionally biased region" description="Polar residues" evidence="1">
    <location>
        <begin position="89"/>
        <end position="104"/>
    </location>
</feature>